<protein>
    <submittedName>
        <fullName evidence="1">MLP protein</fullName>
    </submittedName>
</protein>
<organism evidence="1 2">
    <name type="scientific">Melia azedarach</name>
    <name type="common">Chinaberry tree</name>
    <dbReference type="NCBI Taxonomy" id="155640"/>
    <lineage>
        <taxon>Eukaryota</taxon>
        <taxon>Viridiplantae</taxon>
        <taxon>Streptophyta</taxon>
        <taxon>Embryophyta</taxon>
        <taxon>Tracheophyta</taxon>
        <taxon>Spermatophyta</taxon>
        <taxon>Magnoliopsida</taxon>
        <taxon>eudicotyledons</taxon>
        <taxon>Gunneridae</taxon>
        <taxon>Pentapetalae</taxon>
        <taxon>rosids</taxon>
        <taxon>malvids</taxon>
        <taxon>Sapindales</taxon>
        <taxon>Meliaceae</taxon>
        <taxon>Melia</taxon>
    </lineage>
</organism>
<evidence type="ECO:0000313" key="2">
    <source>
        <dbReference type="Proteomes" id="UP001164539"/>
    </source>
</evidence>
<dbReference type="EMBL" id="CM051402">
    <property type="protein sequence ID" value="KAJ4709992.1"/>
    <property type="molecule type" value="Genomic_DNA"/>
</dbReference>
<proteinExistence type="predicted"/>
<evidence type="ECO:0000313" key="1">
    <source>
        <dbReference type="EMBL" id="KAJ4709992.1"/>
    </source>
</evidence>
<gene>
    <name evidence="1" type="ORF">OWV82_016229</name>
</gene>
<dbReference type="Proteomes" id="UP001164539">
    <property type="component" value="Chromosome 9"/>
</dbReference>
<comment type="caution">
    <text evidence="1">The sequence shown here is derived from an EMBL/GenBank/DDBJ whole genome shotgun (WGS) entry which is preliminary data.</text>
</comment>
<keyword evidence="2" id="KW-1185">Reference proteome</keyword>
<name>A0ACC1XGP1_MELAZ</name>
<accession>A0ACC1XGP1</accession>
<sequence length="154" mass="17482">MALAGQLETEIEIKAEAHAFHDVFSRRPHHVSNMAPGHIQSADLHEGDWGQKGCVVYWNYTHDGVPEVAKDIIEEINDEKNSTFKVIEGHLLEKYKSVHAIVQATPKDEGSLVHWTLKYEKLSEDVPEPKGIIQLFNNMTKEIDALLTQQEQQT</sequence>
<reference evidence="1 2" key="1">
    <citation type="journal article" date="2023" name="Science">
        <title>Complex scaffold remodeling in plant triterpene biosynthesis.</title>
        <authorList>
            <person name="De La Pena R."/>
            <person name="Hodgson H."/>
            <person name="Liu J.C."/>
            <person name="Stephenson M.J."/>
            <person name="Martin A.C."/>
            <person name="Owen C."/>
            <person name="Harkess A."/>
            <person name="Leebens-Mack J."/>
            <person name="Jimenez L.E."/>
            <person name="Osbourn A."/>
            <person name="Sattely E.S."/>
        </authorList>
    </citation>
    <scope>NUCLEOTIDE SEQUENCE [LARGE SCALE GENOMIC DNA]</scope>
    <source>
        <strain evidence="2">cv. JPN11</strain>
        <tissue evidence="1">Leaf</tissue>
    </source>
</reference>